<dbReference type="EnsemblMetazoa" id="XM_032601654">
    <property type="protein sequence ID" value="XP_032457545"/>
    <property type="gene ID" value="LOC103318142"/>
</dbReference>
<protein>
    <submittedName>
        <fullName evidence="1">Uncharacterized protein</fullName>
    </submittedName>
</protein>
<accession>A0A7M7R123</accession>
<name>A0A7M7R123_NASVI</name>
<dbReference type="EnsemblMetazoa" id="XM_016986712">
    <property type="protein sequence ID" value="XP_016842201"/>
    <property type="gene ID" value="LOC103318142"/>
</dbReference>
<dbReference type="RefSeq" id="XP_016842201.1">
    <property type="nucleotide sequence ID" value="XM_016986712.3"/>
</dbReference>
<dbReference type="EnsemblMetazoa" id="XM_032601655">
    <property type="protein sequence ID" value="XP_032457546"/>
    <property type="gene ID" value="LOC103318142"/>
</dbReference>
<dbReference type="RefSeq" id="XP_008217924.1">
    <property type="nucleotide sequence ID" value="XM_008219702.3"/>
</dbReference>
<dbReference type="RefSeq" id="XP_032457543.1">
    <property type="nucleotide sequence ID" value="XM_032601652.1"/>
</dbReference>
<dbReference type="RefSeq" id="XP_032457542.1">
    <property type="nucleotide sequence ID" value="XM_032601651.1"/>
</dbReference>
<dbReference type="KEGG" id="nvi:103318142"/>
<dbReference type="EnsemblMetazoa" id="XM_008219702">
    <property type="protein sequence ID" value="XP_008217924"/>
    <property type="gene ID" value="LOC103318142"/>
</dbReference>
<organism evidence="1 2">
    <name type="scientific">Nasonia vitripennis</name>
    <name type="common">Parasitic wasp</name>
    <dbReference type="NCBI Taxonomy" id="7425"/>
    <lineage>
        <taxon>Eukaryota</taxon>
        <taxon>Metazoa</taxon>
        <taxon>Ecdysozoa</taxon>
        <taxon>Arthropoda</taxon>
        <taxon>Hexapoda</taxon>
        <taxon>Insecta</taxon>
        <taxon>Pterygota</taxon>
        <taxon>Neoptera</taxon>
        <taxon>Endopterygota</taxon>
        <taxon>Hymenoptera</taxon>
        <taxon>Apocrita</taxon>
        <taxon>Proctotrupomorpha</taxon>
        <taxon>Chalcidoidea</taxon>
        <taxon>Pteromalidae</taxon>
        <taxon>Pteromalinae</taxon>
        <taxon>Nasonia</taxon>
    </lineage>
</organism>
<proteinExistence type="predicted"/>
<dbReference type="RefSeq" id="XP_032457545.1">
    <property type="nucleotide sequence ID" value="XM_032601654.1"/>
</dbReference>
<dbReference type="Proteomes" id="UP000002358">
    <property type="component" value="Unassembled WGS sequence"/>
</dbReference>
<reference evidence="1" key="1">
    <citation type="submission" date="2021-01" db="UniProtKB">
        <authorList>
            <consortium name="EnsemblMetazoa"/>
        </authorList>
    </citation>
    <scope>IDENTIFICATION</scope>
</reference>
<dbReference type="EnsemblMetazoa" id="XM_032601651">
    <property type="protein sequence ID" value="XP_032457542"/>
    <property type="gene ID" value="LOC103318142"/>
</dbReference>
<dbReference type="RefSeq" id="XP_032457546.1">
    <property type="nucleotide sequence ID" value="XM_032601655.1"/>
</dbReference>
<evidence type="ECO:0000313" key="1">
    <source>
        <dbReference type="EnsemblMetazoa" id="XP_032457542"/>
    </source>
</evidence>
<keyword evidence="2" id="KW-1185">Reference proteome</keyword>
<dbReference type="RefSeq" id="XP_032457544.1">
    <property type="nucleotide sequence ID" value="XM_032601653.1"/>
</dbReference>
<dbReference type="InParanoid" id="A0A7M7R123"/>
<evidence type="ECO:0000313" key="2">
    <source>
        <dbReference type="Proteomes" id="UP000002358"/>
    </source>
</evidence>
<dbReference type="GeneID" id="103318142"/>
<dbReference type="AlphaFoldDB" id="A0A7M7R123"/>
<dbReference type="OrthoDB" id="7701369at2759"/>
<dbReference type="EnsemblMetazoa" id="XM_032601653">
    <property type="protein sequence ID" value="XP_032457544"/>
    <property type="gene ID" value="LOC103318142"/>
</dbReference>
<dbReference type="EnsemblMetazoa" id="XM_032601652">
    <property type="protein sequence ID" value="XP_032457543"/>
    <property type="gene ID" value="LOC103318142"/>
</dbReference>
<sequence length="138" mass="16614">METQQAKMGNFLLDKRVVNVINNIVDFSLKYNYDIPFSTKEKFNEIYEDLKMNKYLKNDTCYELMQHVDKNFVLTRSYVSMLKRFFTKDLVLQYTAMRGHRRKTNLRNNLEATSYRSAWMLSSWEVELKNLQLLSQKT</sequence>